<evidence type="ECO:0000313" key="3">
    <source>
        <dbReference type="Proteomes" id="UP000269721"/>
    </source>
</evidence>
<name>A0A4P9W679_9FUNG</name>
<gene>
    <name evidence="2" type="ORF">BDK51DRAFT_42646</name>
</gene>
<feature type="compositionally biased region" description="Low complexity" evidence="1">
    <location>
        <begin position="10"/>
        <end position="32"/>
    </location>
</feature>
<evidence type="ECO:0000256" key="1">
    <source>
        <dbReference type="SAM" id="MobiDB-lite"/>
    </source>
</evidence>
<accession>A0A4P9W679</accession>
<proteinExistence type="predicted"/>
<keyword evidence="3" id="KW-1185">Reference proteome</keyword>
<dbReference type="EMBL" id="KZ997389">
    <property type="protein sequence ID" value="RKO87482.1"/>
    <property type="molecule type" value="Genomic_DNA"/>
</dbReference>
<reference evidence="3" key="1">
    <citation type="journal article" date="2018" name="Nat. Microbiol.">
        <title>Leveraging single-cell genomics to expand the fungal tree of life.</title>
        <authorList>
            <person name="Ahrendt S.R."/>
            <person name="Quandt C.A."/>
            <person name="Ciobanu D."/>
            <person name="Clum A."/>
            <person name="Salamov A."/>
            <person name="Andreopoulos B."/>
            <person name="Cheng J.F."/>
            <person name="Woyke T."/>
            <person name="Pelin A."/>
            <person name="Henrissat B."/>
            <person name="Reynolds N.K."/>
            <person name="Benny G.L."/>
            <person name="Smith M.E."/>
            <person name="James T.Y."/>
            <person name="Grigoriev I.V."/>
        </authorList>
    </citation>
    <scope>NUCLEOTIDE SEQUENCE [LARGE SCALE GENOMIC DNA]</scope>
</reference>
<sequence length="149" mass="15523">MSTVKPGKVRLSAASASGSAQKESSAAASASKRLGASMPWSLNLVVSSTVQHRKLQGVAASLLSSRVQASKVSIGHASSGTDKGAVRPQQVVADNRKEALEECFEEEDTHPAVAAAKKVKALLGEDADSKEDEEVDKPSDCFSVGLQFL</sequence>
<dbReference type="Proteomes" id="UP000269721">
    <property type="component" value="Unassembled WGS sequence"/>
</dbReference>
<protein>
    <submittedName>
        <fullName evidence="2">Uncharacterized protein</fullName>
    </submittedName>
</protein>
<evidence type="ECO:0000313" key="2">
    <source>
        <dbReference type="EMBL" id="RKO87482.1"/>
    </source>
</evidence>
<dbReference type="AlphaFoldDB" id="A0A4P9W679"/>
<organism evidence="2 3">
    <name type="scientific">Blyttiomyces helicus</name>
    <dbReference type="NCBI Taxonomy" id="388810"/>
    <lineage>
        <taxon>Eukaryota</taxon>
        <taxon>Fungi</taxon>
        <taxon>Fungi incertae sedis</taxon>
        <taxon>Chytridiomycota</taxon>
        <taxon>Chytridiomycota incertae sedis</taxon>
        <taxon>Chytridiomycetes</taxon>
        <taxon>Chytridiomycetes incertae sedis</taxon>
        <taxon>Blyttiomyces</taxon>
    </lineage>
</organism>
<feature type="region of interest" description="Disordered" evidence="1">
    <location>
        <begin position="1"/>
        <end position="32"/>
    </location>
</feature>